<proteinExistence type="predicted"/>
<accession>A0A7J8L9N3</accession>
<dbReference type="EMBL" id="JABEZX010000001">
    <property type="protein sequence ID" value="MBA0549164.1"/>
    <property type="molecule type" value="Genomic_DNA"/>
</dbReference>
<dbReference type="AlphaFoldDB" id="A0A7J8L9N3"/>
<reference evidence="1 2" key="1">
    <citation type="journal article" date="2019" name="Genome Biol. Evol.">
        <title>Insights into the evolution of the New World diploid cottons (Gossypium, subgenus Houzingenia) based on genome sequencing.</title>
        <authorList>
            <person name="Grover C.E."/>
            <person name="Arick M.A. 2nd"/>
            <person name="Thrash A."/>
            <person name="Conover J.L."/>
            <person name="Sanders W.S."/>
            <person name="Peterson D.G."/>
            <person name="Frelichowski J.E."/>
            <person name="Scheffler J.A."/>
            <person name="Scheffler B.E."/>
            <person name="Wendel J.F."/>
        </authorList>
    </citation>
    <scope>NUCLEOTIDE SEQUENCE [LARGE SCALE GENOMIC DNA]</scope>
    <source>
        <strain evidence="1">157</strain>
        <tissue evidence="1">Leaf</tissue>
    </source>
</reference>
<keyword evidence="2" id="KW-1185">Reference proteome</keyword>
<sequence length="26" mass="3054">MTVNHYMMVISASLHLNCLHSFGQRY</sequence>
<dbReference type="Proteomes" id="UP000593572">
    <property type="component" value="Unassembled WGS sequence"/>
</dbReference>
<comment type="caution">
    <text evidence="1">The sequence shown here is derived from an EMBL/GenBank/DDBJ whole genome shotgun (WGS) entry which is preliminary data.</text>
</comment>
<name>A0A7J8L9N3_9ROSI</name>
<evidence type="ECO:0000313" key="2">
    <source>
        <dbReference type="Proteomes" id="UP000593572"/>
    </source>
</evidence>
<organism evidence="1 2">
    <name type="scientific">Gossypium lobatum</name>
    <dbReference type="NCBI Taxonomy" id="34289"/>
    <lineage>
        <taxon>Eukaryota</taxon>
        <taxon>Viridiplantae</taxon>
        <taxon>Streptophyta</taxon>
        <taxon>Embryophyta</taxon>
        <taxon>Tracheophyta</taxon>
        <taxon>Spermatophyta</taxon>
        <taxon>Magnoliopsida</taxon>
        <taxon>eudicotyledons</taxon>
        <taxon>Gunneridae</taxon>
        <taxon>Pentapetalae</taxon>
        <taxon>rosids</taxon>
        <taxon>malvids</taxon>
        <taxon>Malvales</taxon>
        <taxon>Malvaceae</taxon>
        <taxon>Malvoideae</taxon>
        <taxon>Gossypium</taxon>
    </lineage>
</organism>
<protein>
    <submittedName>
        <fullName evidence="1">Uncharacterized protein</fullName>
    </submittedName>
</protein>
<gene>
    <name evidence="1" type="ORF">Golob_020217</name>
</gene>
<evidence type="ECO:0000313" key="1">
    <source>
        <dbReference type="EMBL" id="MBA0549164.1"/>
    </source>
</evidence>